<feature type="signal peptide" evidence="1">
    <location>
        <begin position="1"/>
        <end position="20"/>
    </location>
</feature>
<evidence type="ECO:0000256" key="1">
    <source>
        <dbReference type="SAM" id="SignalP"/>
    </source>
</evidence>
<proteinExistence type="predicted"/>
<accession>A0A7V9Z5B5</accession>
<dbReference type="RefSeq" id="WP_181555159.1">
    <property type="nucleotide sequence ID" value="NZ_JACDUT010000002.1"/>
</dbReference>
<keyword evidence="1" id="KW-0732">Signal</keyword>
<evidence type="ECO:0000313" key="4">
    <source>
        <dbReference type="Proteomes" id="UP000523087"/>
    </source>
</evidence>
<dbReference type="InterPro" id="IPR013783">
    <property type="entry name" value="Ig-like_fold"/>
</dbReference>
<protein>
    <recommendedName>
        <fullName evidence="2">YtkA-like domain-containing protein</fullName>
    </recommendedName>
</protein>
<dbReference type="PROSITE" id="PS51257">
    <property type="entry name" value="PROKAR_LIPOPROTEIN"/>
    <property type="match status" value="1"/>
</dbReference>
<feature type="domain" description="YtkA-like" evidence="2">
    <location>
        <begin position="31"/>
        <end position="112"/>
    </location>
</feature>
<dbReference type="AlphaFoldDB" id="A0A7V9Z5B5"/>
<dbReference type="Proteomes" id="UP000523087">
    <property type="component" value="Unassembled WGS sequence"/>
</dbReference>
<dbReference type="InterPro" id="IPR032693">
    <property type="entry name" value="YtkA-like_dom"/>
</dbReference>
<dbReference type="Pfam" id="PF13115">
    <property type="entry name" value="YtkA"/>
    <property type="match status" value="2"/>
</dbReference>
<gene>
    <name evidence="3" type="ORF">HNR31_001013</name>
</gene>
<name>A0A7V9Z5B5_9BACL</name>
<dbReference type="EMBL" id="JACDUT010000002">
    <property type="protein sequence ID" value="MBA2874243.1"/>
    <property type="molecule type" value="Genomic_DNA"/>
</dbReference>
<evidence type="ECO:0000313" key="3">
    <source>
        <dbReference type="EMBL" id="MBA2874243.1"/>
    </source>
</evidence>
<reference evidence="3 4" key="1">
    <citation type="submission" date="2020-07" db="EMBL/GenBank/DDBJ databases">
        <title>Genomic Encyclopedia of Type Strains, Phase IV (KMG-IV): sequencing the most valuable type-strain genomes for metagenomic binning, comparative biology and taxonomic classification.</title>
        <authorList>
            <person name="Goeker M."/>
        </authorList>
    </citation>
    <scope>NUCLEOTIDE SEQUENCE [LARGE SCALE GENOMIC DNA]</scope>
    <source>
        <strain evidence="3 4">DSM 15730</strain>
    </source>
</reference>
<comment type="caution">
    <text evidence="3">The sequence shown here is derived from an EMBL/GenBank/DDBJ whole genome shotgun (WGS) entry which is preliminary data.</text>
</comment>
<feature type="domain" description="YtkA-like" evidence="2">
    <location>
        <begin position="151"/>
        <end position="229"/>
    </location>
</feature>
<dbReference type="Gene3D" id="2.60.40.10">
    <property type="entry name" value="Immunoglobulins"/>
    <property type="match status" value="2"/>
</dbReference>
<sequence length="246" mass="28279">MKRKFLFLAFMTMVAFVLLAACNQEKQEENQPAVLNVKIKTDDHIELNKETEIACLVTYGNEKVTDADEVKFEIWKQGNNQHEMLKAKHEGNGKYVVKKTFTEPGTYSVIAHVTARNMHNMPKTDIAVGQASNMPAEQNHDHDGEEHHDHHSDVTIMLHEQQYHVNEATELTAHITHDGQPLTNATVRFEVWKENSEKHEFIDAHEQAKGEYKATTTFKDKGVYFVKVHVETNELHDHQVEQITVQ</sequence>
<organism evidence="3 4">
    <name type="scientific">Thermaerobacillus caldiproteolyticus</name>
    <dbReference type="NCBI Taxonomy" id="247480"/>
    <lineage>
        <taxon>Bacteria</taxon>
        <taxon>Bacillati</taxon>
        <taxon>Bacillota</taxon>
        <taxon>Bacilli</taxon>
        <taxon>Bacillales</taxon>
        <taxon>Anoxybacillaceae</taxon>
        <taxon>Thermaerobacillus</taxon>
    </lineage>
</organism>
<feature type="chain" id="PRO_5039298094" description="YtkA-like domain-containing protein" evidence="1">
    <location>
        <begin position="21"/>
        <end position="246"/>
    </location>
</feature>
<keyword evidence="4" id="KW-1185">Reference proteome</keyword>
<evidence type="ECO:0000259" key="2">
    <source>
        <dbReference type="Pfam" id="PF13115"/>
    </source>
</evidence>